<protein>
    <recommendedName>
        <fullName evidence="4">Outer membrane protein beta-barrel domain-containing protein</fullName>
    </recommendedName>
</protein>
<organism evidence="2 3">
    <name type="scientific">Sphingobacterium wenxiniae</name>
    <dbReference type="NCBI Taxonomy" id="683125"/>
    <lineage>
        <taxon>Bacteria</taxon>
        <taxon>Pseudomonadati</taxon>
        <taxon>Bacteroidota</taxon>
        <taxon>Sphingobacteriia</taxon>
        <taxon>Sphingobacteriales</taxon>
        <taxon>Sphingobacteriaceae</taxon>
        <taxon>Sphingobacterium</taxon>
    </lineage>
</organism>
<dbReference type="EMBL" id="FOZZ01000004">
    <property type="protein sequence ID" value="SFS71895.1"/>
    <property type="molecule type" value="Genomic_DNA"/>
</dbReference>
<proteinExistence type="predicted"/>
<reference evidence="2 3" key="1">
    <citation type="submission" date="2016-10" db="EMBL/GenBank/DDBJ databases">
        <authorList>
            <person name="de Groot N.N."/>
        </authorList>
    </citation>
    <scope>NUCLEOTIDE SEQUENCE [LARGE SCALE GENOMIC DNA]</scope>
    <source>
        <strain evidence="2 3">DSM 22789</strain>
    </source>
</reference>
<evidence type="ECO:0008006" key="4">
    <source>
        <dbReference type="Google" id="ProtNLM"/>
    </source>
</evidence>
<name>A0A1I6S4K7_9SPHI</name>
<evidence type="ECO:0000313" key="3">
    <source>
        <dbReference type="Proteomes" id="UP000198785"/>
    </source>
</evidence>
<gene>
    <name evidence="2" type="ORF">SAMN05660206_104107</name>
</gene>
<feature type="signal peptide" evidence="1">
    <location>
        <begin position="1"/>
        <end position="19"/>
    </location>
</feature>
<dbReference type="AlphaFoldDB" id="A0A1I6S4K7"/>
<keyword evidence="3" id="KW-1185">Reference proteome</keyword>
<keyword evidence="1" id="KW-0732">Signal</keyword>
<evidence type="ECO:0000313" key="2">
    <source>
        <dbReference type="EMBL" id="SFS71895.1"/>
    </source>
</evidence>
<accession>A0A1I6S4K7</accession>
<feature type="chain" id="PRO_5011779899" description="Outer membrane protein beta-barrel domain-containing protein" evidence="1">
    <location>
        <begin position="20"/>
        <end position="154"/>
    </location>
</feature>
<dbReference type="RefSeq" id="WP_139227516.1">
    <property type="nucleotide sequence ID" value="NZ_FOZZ01000004.1"/>
</dbReference>
<dbReference type="OrthoDB" id="708993at2"/>
<dbReference type="Proteomes" id="UP000198785">
    <property type="component" value="Unassembled WGS sequence"/>
</dbReference>
<dbReference type="STRING" id="683125.SAMN05660206_104107"/>
<evidence type="ECO:0000256" key="1">
    <source>
        <dbReference type="SAM" id="SignalP"/>
    </source>
</evidence>
<sequence>MKKRIILLLLCCWVGFSQAQNANGANWIIGPAVGWQYQSGNFLKVGGWGLFAPNNYQYMKIHATANFTWMRSQTMVIPELGFTYYLSDRLIFPFVKAEVTPYTLTPKIGIGILSLIDLDLGYGFDMQTKTGFKPLKGISGGVTLNIPLNFYLKR</sequence>